<dbReference type="EC" id="3.1.4.3" evidence="3"/>
<sequence length="208" mass="22830">MQSSVSDIGEQEKGHRPARPLPYVLTVNEMDGPAGFCTLQFENQGTTGACFYVYQERSEEKPRRYTVGAGASLQDQWRVPAGEMLRLMVIGPNGFARYFHRNGRASVAIAVADQPETGGVVVKLTNRTSQPQTVHMHDNAYGLAQRTVVLPARGVRQEQVMLAKSDHWYDLTVSVAAEPTITSRFAGHVETGRPSITDPALGKPILHV</sequence>
<dbReference type="InterPro" id="IPR008475">
    <property type="entry name" value="PLipase_C_C"/>
</dbReference>
<protein>
    <submittedName>
        <fullName evidence="3">Phospholipase C 4</fullName>
        <ecNumber evidence="3">3.1.4.3</ecNumber>
    </submittedName>
</protein>
<organism evidence="3 4">
    <name type="scientific">Acetobacter malorum</name>
    <dbReference type="NCBI Taxonomy" id="178901"/>
    <lineage>
        <taxon>Bacteria</taxon>
        <taxon>Pseudomonadati</taxon>
        <taxon>Pseudomonadota</taxon>
        <taxon>Alphaproteobacteria</taxon>
        <taxon>Acetobacterales</taxon>
        <taxon>Acetobacteraceae</taxon>
        <taxon>Acetobacter</taxon>
    </lineage>
</organism>
<evidence type="ECO:0000313" key="3">
    <source>
        <dbReference type="EMBL" id="OAG75010.1"/>
    </source>
</evidence>
<dbReference type="GO" id="GO:0034480">
    <property type="term" value="F:phosphatidylcholine phospholipase C activity"/>
    <property type="evidence" value="ECO:0007669"/>
    <property type="project" value="UniProtKB-EC"/>
</dbReference>
<dbReference type="AlphaFoldDB" id="A0A177G3R6"/>
<accession>A0A177G3R6</accession>
<evidence type="ECO:0000259" key="2">
    <source>
        <dbReference type="Pfam" id="PF05506"/>
    </source>
</evidence>
<evidence type="ECO:0000313" key="4">
    <source>
        <dbReference type="Proteomes" id="UP000077349"/>
    </source>
</evidence>
<reference evidence="3 4" key="1">
    <citation type="submission" date="2016-03" db="EMBL/GenBank/DDBJ databases">
        <title>Draft genome sequence of Acetobacter malorum CECT 7742, a strain isolated from strawberry vinegar.</title>
        <authorList>
            <person name="Sainz F."/>
            <person name="Mas A."/>
            <person name="Torija M.J."/>
        </authorList>
    </citation>
    <scope>NUCLEOTIDE SEQUENCE [LARGE SCALE GENOMIC DNA]</scope>
    <source>
        <strain evidence="3 4">CECT 7742</strain>
    </source>
</reference>
<gene>
    <name evidence="3" type="ORF">Amal_03826</name>
</gene>
<dbReference type="GO" id="GO:0016042">
    <property type="term" value="P:lipid catabolic process"/>
    <property type="evidence" value="ECO:0007669"/>
    <property type="project" value="InterPro"/>
</dbReference>
<keyword evidence="3" id="KW-0378">Hydrolase</keyword>
<comment type="caution">
    <text evidence="3">The sequence shown here is derived from an EMBL/GenBank/DDBJ whole genome shotgun (WGS) entry which is preliminary data.</text>
</comment>
<dbReference type="Pfam" id="PF05506">
    <property type="entry name" value="PLipase_C_C"/>
    <property type="match status" value="2"/>
</dbReference>
<dbReference type="PATRIC" id="fig|178901.16.peg.4139"/>
<feature type="region of interest" description="Disordered" evidence="1">
    <location>
        <begin position="1"/>
        <end position="20"/>
    </location>
</feature>
<feature type="domain" description="Bacterial phospholipase C C-terminal" evidence="2">
    <location>
        <begin position="108"/>
        <end position="188"/>
    </location>
</feature>
<name>A0A177G3R6_9PROT</name>
<dbReference type="Proteomes" id="UP000077349">
    <property type="component" value="Unassembled WGS sequence"/>
</dbReference>
<feature type="domain" description="Bacterial phospholipase C C-terminal" evidence="2">
    <location>
        <begin position="17"/>
        <end position="99"/>
    </location>
</feature>
<evidence type="ECO:0000256" key="1">
    <source>
        <dbReference type="SAM" id="MobiDB-lite"/>
    </source>
</evidence>
<dbReference type="EMBL" id="LVHD01000172">
    <property type="protein sequence ID" value="OAG75010.1"/>
    <property type="molecule type" value="Genomic_DNA"/>
</dbReference>
<proteinExistence type="predicted"/>